<proteinExistence type="predicted"/>
<dbReference type="GO" id="GO:0016787">
    <property type="term" value="F:hydrolase activity"/>
    <property type="evidence" value="ECO:0007669"/>
    <property type="project" value="UniProtKB-KW"/>
</dbReference>
<dbReference type="RefSeq" id="WP_133354369.1">
    <property type="nucleotide sequence ID" value="NZ_SMZJ02000001.1"/>
</dbReference>
<dbReference type="InterPro" id="IPR012341">
    <property type="entry name" value="6hp_glycosidase-like_sf"/>
</dbReference>
<dbReference type="PIRSF" id="PIRSF028846">
    <property type="entry name" value="UCP028846"/>
    <property type="match status" value="1"/>
</dbReference>
<dbReference type="OrthoDB" id="181472at2"/>
<keyword evidence="2" id="KW-1185">Reference proteome</keyword>
<evidence type="ECO:0000313" key="2">
    <source>
        <dbReference type="Proteomes" id="UP000295814"/>
    </source>
</evidence>
<keyword evidence="1" id="KW-0378">Hydrolase</keyword>
<name>A0A562YJ00_9FLAO</name>
<organism evidence="1 2">
    <name type="scientific">Seonamhaeicola sediminis</name>
    <dbReference type="NCBI Taxonomy" id="2528206"/>
    <lineage>
        <taxon>Bacteria</taxon>
        <taxon>Pseudomonadati</taxon>
        <taxon>Bacteroidota</taxon>
        <taxon>Flavobacteriia</taxon>
        <taxon>Flavobacteriales</taxon>
        <taxon>Flavobacteriaceae</taxon>
    </lineage>
</organism>
<dbReference type="EMBL" id="SMZJ02000001">
    <property type="protein sequence ID" value="TWO34677.1"/>
    <property type="molecule type" value="Genomic_DNA"/>
</dbReference>
<dbReference type="InterPro" id="IPR008313">
    <property type="entry name" value="GH125"/>
</dbReference>
<protein>
    <submittedName>
        <fullName evidence="1">Glycoside hydrolase family 125 protein</fullName>
    </submittedName>
</protein>
<dbReference type="Proteomes" id="UP000295814">
    <property type="component" value="Unassembled WGS sequence"/>
</dbReference>
<comment type="caution">
    <text evidence="1">The sequence shown here is derived from an EMBL/GenBank/DDBJ whole genome shotgun (WGS) entry which is preliminary data.</text>
</comment>
<accession>A0A562YJ00</accession>
<evidence type="ECO:0000313" key="1">
    <source>
        <dbReference type="EMBL" id="TWO34677.1"/>
    </source>
</evidence>
<dbReference type="Gene3D" id="1.50.10.10">
    <property type="match status" value="1"/>
</dbReference>
<dbReference type="GO" id="GO:0005975">
    <property type="term" value="P:carbohydrate metabolic process"/>
    <property type="evidence" value="ECO:0007669"/>
    <property type="project" value="InterPro"/>
</dbReference>
<dbReference type="SUPFAM" id="SSF48208">
    <property type="entry name" value="Six-hairpin glycosidases"/>
    <property type="match status" value="1"/>
</dbReference>
<dbReference type="SMART" id="SM01149">
    <property type="entry name" value="DUF1237"/>
    <property type="match status" value="1"/>
</dbReference>
<dbReference type="AlphaFoldDB" id="A0A562YJ00"/>
<sequence>MNRRIFAKQTALGTMGLALTPQFTLSQKTYKDFISKRPPKKERLFTSKAVEEVIKKVKKQLKDPELAWLFENCFPNTLDTTVFYKEENGRPLTHIITGDINAMWLRDSTCQVWPYIPYTKKDKKLKKIVAGLINWQADCVLVDPYANAFKKDISEKTHWINDITDMKDELHERKWEINSLLFVIRLAYEYWKVTGDTQVFDDNWEKAMVLIYDTLKEQQRFESPGPYSFMRESVSANEVVANNGYGRPTRKIGMIHATHRQDDACVFPLYVPDNLMAVVELKHLAEMFENIRNNKKHARLCLEMADQVDKAVKDYAIINHRVFGEMYAFEVDGYGSHILLEESTVPNLMSLPYIGACSIDDPVYQNTRKWLLSDWNPKFVRGKRDEGIGSTHYAEPPKMIWPLSTISRALTANNEDEILFCIEQLKRSNAGTGFIHESYLPDHPEDFTRPWFSWVNTYFGEMILILLEKHPKLLT</sequence>
<dbReference type="Pfam" id="PF06824">
    <property type="entry name" value="Glyco_hydro_125"/>
    <property type="match status" value="1"/>
</dbReference>
<dbReference type="InterPro" id="IPR008928">
    <property type="entry name" value="6-hairpin_glycosidase_sf"/>
</dbReference>
<dbReference type="PANTHER" id="PTHR31047:SF0">
    <property type="entry name" value="MEIOTICALLY UP-REGULATED GENE 157 PROTEIN"/>
    <property type="match status" value="1"/>
</dbReference>
<gene>
    <name evidence="1" type="ORF">E1J38_002130</name>
</gene>
<reference evidence="1 2" key="2">
    <citation type="submission" date="2019-07" db="EMBL/GenBank/DDBJ databases">
        <title>Seonamhaeicola sp. W255 draft genome.</title>
        <authorList>
            <person name="Zhang X.-Y."/>
            <person name="Zhang R."/>
            <person name="Zhong Y.-L."/>
            <person name="Du Z.-J."/>
        </authorList>
    </citation>
    <scope>NUCLEOTIDE SEQUENCE [LARGE SCALE GENOMIC DNA]</scope>
    <source>
        <strain evidence="1 2">W255</strain>
    </source>
</reference>
<reference evidence="1 2" key="1">
    <citation type="submission" date="2019-03" db="EMBL/GenBank/DDBJ databases">
        <authorList>
            <person name="Zhong Y.L."/>
        </authorList>
    </citation>
    <scope>NUCLEOTIDE SEQUENCE [LARGE SCALE GENOMIC DNA]</scope>
    <source>
        <strain evidence="1 2">W255</strain>
    </source>
</reference>
<dbReference type="PANTHER" id="PTHR31047">
    <property type="entry name" value="MEIOTICALLY UP-REGULATED GENE 157 PROTEIN"/>
    <property type="match status" value="1"/>
</dbReference>